<dbReference type="InterPro" id="IPR029058">
    <property type="entry name" value="AB_hydrolase_fold"/>
</dbReference>
<dbReference type="Pfam" id="PF01674">
    <property type="entry name" value="Lipase_2"/>
    <property type="match status" value="1"/>
</dbReference>
<dbReference type="EMBL" id="FOET01000005">
    <property type="protein sequence ID" value="SEQ29257.1"/>
    <property type="molecule type" value="Genomic_DNA"/>
</dbReference>
<dbReference type="RefSeq" id="WP_093659097.1">
    <property type="nucleotide sequence ID" value="NZ_FOET01000005.1"/>
</dbReference>
<dbReference type="Gene3D" id="3.40.50.1820">
    <property type="entry name" value="alpha/beta hydrolase"/>
    <property type="match status" value="1"/>
</dbReference>
<dbReference type="AlphaFoldDB" id="A0A1H9EUK3"/>
<accession>A0A1H9EUK3</accession>
<feature type="chain" id="PRO_5011628935" evidence="1">
    <location>
        <begin position="28"/>
        <end position="230"/>
    </location>
</feature>
<dbReference type="PANTHER" id="PTHR32015:SF1">
    <property type="entry name" value="LIPASE"/>
    <property type="match status" value="1"/>
</dbReference>
<protein>
    <submittedName>
        <fullName evidence="2">Triacylglycerol lipase</fullName>
    </submittedName>
</protein>
<dbReference type="SUPFAM" id="SSF53474">
    <property type="entry name" value="alpha/beta-Hydrolases"/>
    <property type="match status" value="1"/>
</dbReference>
<dbReference type="InterPro" id="IPR002918">
    <property type="entry name" value="Lipase_EstA/Esterase_EstB"/>
</dbReference>
<evidence type="ECO:0000313" key="3">
    <source>
        <dbReference type="Proteomes" id="UP000199055"/>
    </source>
</evidence>
<dbReference type="GO" id="GO:0016298">
    <property type="term" value="F:lipase activity"/>
    <property type="evidence" value="ECO:0007669"/>
    <property type="project" value="TreeGrafter"/>
</dbReference>
<name>A0A1H9EUK3_9ACTN</name>
<dbReference type="GO" id="GO:0016042">
    <property type="term" value="P:lipid catabolic process"/>
    <property type="evidence" value="ECO:0007669"/>
    <property type="project" value="InterPro"/>
</dbReference>
<evidence type="ECO:0000256" key="1">
    <source>
        <dbReference type="SAM" id="SignalP"/>
    </source>
</evidence>
<dbReference type="Proteomes" id="UP000199055">
    <property type="component" value="Unassembled WGS sequence"/>
</dbReference>
<evidence type="ECO:0000313" key="2">
    <source>
        <dbReference type="EMBL" id="SEQ29257.1"/>
    </source>
</evidence>
<feature type="signal peptide" evidence="1">
    <location>
        <begin position="1"/>
        <end position="27"/>
    </location>
</feature>
<organism evidence="2 3">
    <name type="scientific">Streptomyces radiopugnans</name>
    <dbReference type="NCBI Taxonomy" id="403935"/>
    <lineage>
        <taxon>Bacteria</taxon>
        <taxon>Bacillati</taxon>
        <taxon>Actinomycetota</taxon>
        <taxon>Actinomycetes</taxon>
        <taxon>Kitasatosporales</taxon>
        <taxon>Streptomycetaceae</taxon>
        <taxon>Streptomyces</taxon>
    </lineage>
</organism>
<dbReference type="PANTHER" id="PTHR32015">
    <property type="entry name" value="FASTING INDUCED LIPASE"/>
    <property type="match status" value="1"/>
</dbReference>
<keyword evidence="1" id="KW-0732">Signal</keyword>
<keyword evidence="3" id="KW-1185">Reference proteome</keyword>
<sequence length="230" mass="24025">MKKKSLAVAATAASVLALTLQAPAAAAAVSPSAYGPGSNPILFVHGWNSSGSTWNTMAERFRADGWPAGHLRQWSYNTSQSNATTAQQLATEVDRLLAATGASKVDVITHSMGGLSSRYYAKNLGGATKIDAWVSLGGPNHGTDTANWCFQTSCSEMRIGSAFLNSLNSGDETPGSARYSTWWSPCDTVINPDSSVALSGAVNTRTACLSHSGLLSDATVYGQVRDTVDS</sequence>
<reference evidence="2 3" key="1">
    <citation type="submission" date="2016-10" db="EMBL/GenBank/DDBJ databases">
        <authorList>
            <person name="de Groot N.N."/>
        </authorList>
    </citation>
    <scope>NUCLEOTIDE SEQUENCE [LARGE SCALE GENOMIC DNA]</scope>
    <source>
        <strain evidence="2 3">CGMCC 4.3519</strain>
    </source>
</reference>
<gene>
    <name evidence="2" type="ORF">SAMN05216481_105306</name>
</gene>
<proteinExistence type="predicted"/>
<dbReference type="STRING" id="403935.SAMN05216481_105306"/>